<dbReference type="InterPro" id="IPR028939">
    <property type="entry name" value="P5C_Rdtase_cat_N"/>
</dbReference>
<dbReference type="STRING" id="1562970.ING2E5B_0398"/>
<sequence length="254" mass="28474">MRIVFLGSGNVATHLSFALKKTGNDIIQVYSKTLENAELLASKVDADPIDDIKLINTNADLYIFSVKDDILPEIVEHMPETTGIWAHTAGSMPMYLFSAKRREGYGVVYPLQTFSKSREADFSNIPFFIEGDNPKTEHILVETAKSISGSVRLLDSEKRRYLHLAAVFANNFSNHMFTLASEILDQEGVSAEVLKPLISETVAKVMVMEPKKAQTGPAVRYDEKVIQKHLDLIQDNDTKKIYELISKSINKHSK</sequence>
<protein>
    <recommendedName>
        <fullName evidence="5">DUF2520 domain-containing protein</fullName>
    </recommendedName>
</protein>
<dbReference type="SUPFAM" id="SSF48179">
    <property type="entry name" value="6-phosphogluconate dehydrogenase C-terminal domain-like"/>
    <property type="match status" value="1"/>
</dbReference>
<dbReference type="SUPFAM" id="SSF51735">
    <property type="entry name" value="NAD(P)-binding Rossmann-fold domains"/>
    <property type="match status" value="1"/>
</dbReference>
<dbReference type="AlphaFoldDB" id="A0A098BZR9"/>
<evidence type="ECO:0000259" key="2">
    <source>
        <dbReference type="Pfam" id="PF10728"/>
    </source>
</evidence>
<dbReference type="InterPro" id="IPR018931">
    <property type="entry name" value="DUF2520"/>
</dbReference>
<dbReference type="Proteomes" id="UP000032417">
    <property type="component" value="Chromosome 1"/>
</dbReference>
<dbReference type="PANTHER" id="PTHR40459:SF1">
    <property type="entry name" value="CONSERVED HYPOTHETICAL ALANINE AND LEUCINE RICH PROTEIN"/>
    <property type="match status" value="1"/>
</dbReference>
<dbReference type="InterPro" id="IPR008927">
    <property type="entry name" value="6-PGluconate_DH-like_C_sf"/>
</dbReference>
<keyword evidence="4" id="KW-1185">Reference proteome</keyword>
<dbReference type="Gene3D" id="3.40.50.720">
    <property type="entry name" value="NAD(P)-binding Rossmann-like Domain"/>
    <property type="match status" value="1"/>
</dbReference>
<dbReference type="Pfam" id="PF10728">
    <property type="entry name" value="DUF2520"/>
    <property type="match status" value="1"/>
</dbReference>
<dbReference type="PANTHER" id="PTHR40459">
    <property type="entry name" value="CONSERVED HYPOTHETICAL ALANINE AND LEUCINE RICH PROTEIN"/>
    <property type="match status" value="1"/>
</dbReference>
<accession>A0A098BZR9</accession>
<dbReference type="KEGG" id="pbt:ING2E5B_0398"/>
<dbReference type="PATRIC" id="fig|1562970.3.peg.395"/>
<gene>
    <name evidence="3" type="ORF">ING2E5B_0398</name>
</gene>
<evidence type="ECO:0000259" key="1">
    <source>
        <dbReference type="Pfam" id="PF03807"/>
    </source>
</evidence>
<dbReference type="OrthoDB" id="9810755at2"/>
<dbReference type="InterPro" id="IPR036291">
    <property type="entry name" value="NAD(P)-bd_dom_sf"/>
</dbReference>
<organism evidence="3 4">
    <name type="scientific">Fermentimonas caenicola</name>
    <dbReference type="NCBI Taxonomy" id="1562970"/>
    <lineage>
        <taxon>Bacteria</taxon>
        <taxon>Pseudomonadati</taxon>
        <taxon>Bacteroidota</taxon>
        <taxon>Bacteroidia</taxon>
        <taxon>Bacteroidales</taxon>
        <taxon>Dysgonomonadaceae</taxon>
        <taxon>Fermentimonas</taxon>
    </lineage>
</organism>
<dbReference type="Pfam" id="PF03807">
    <property type="entry name" value="F420_oxidored"/>
    <property type="match status" value="1"/>
</dbReference>
<dbReference type="InterPro" id="IPR037108">
    <property type="entry name" value="TM1727-like_C_sf"/>
</dbReference>
<proteinExistence type="predicted"/>
<evidence type="ECO:0008006" key="5">
    <source>
        <dbReference type="Google" id="ProtNLM"/>
    </source>
</evidence>
<dbReference type="Gene3D" id="1.10.1040.20">
    <property type="entry name" value="ProC-like, C-terminal domain"/>
    <property type="match status" value="1"/>
</dbReference>
<feature type="domain" description="Pyrroline-5-carboxylate reductase catalytic N-terminal" evidence="1">
    <location>
        <begin position="2"/>
        <end position="78"/>
    </location>
</feature>
<evidence type="ECO:0000313" key="3">
    <source>
        <dbReference type="EMBL" id="CEA15167.1"/>
    </source>
</evidence>
<dbReference type="EMBL" id="LN515532">
    <property type="protein sequence ID" value="CEA15167.1"/>
    <property type="molecule type" value="Genomic_DNA"/>
</dbReference>
<feature type="domain" description="DUF2520" evidence="2">
    <location>
        <begin position="125"/>
        <end position="249"/>
    </location>
</feature>
<evidence type="ECO:0000313" key="4">
    <source>
        <dbReference type="Proteomes" id="UP000032417"/>
    </source>
</evidence>
<reference evidence="3 4" key="1">
    <citation type="submission" date="2014-08" db="EMBL/GenBank/DDBJ databases">
        <authorList>
            <person name="Wibberg D."/>
        </authorList>
    </citation>
    <scope>NUCLEOTIDE SEQUENCE [LARGE SCALE GENOMIC DNA]</scope>
    <source>
        <strain evidence="4">ING2-E5B</strain>
    </source>
</reference>
<name>A0A098BZR9_9BACT</name>
<dbReference type="HOGENOM" id="CLU_055635_1_1_10"/>